<dbReference type="InterPro" id="IPR001025">
    <property type="entry name" value="BAH_dom"/>
</dbReference>
<keyword evidence="2" id="KW-0539">Nucleus</keyword>
<dbReference type="Gene3D" id="2.30.30.490">
    <property type="match status" value="1"/>
</dbReference>
<dbReference type="InterPro" id="IPR040138">
    <property type="entry name" value="MIER/MTA"/>
</dbReference>
<feature type="compositionally biased region" description="Basic and acidic residues" evidence="3">
    <location>
        <begin position="162"/>
        <end position="177"/>
    </location>
</feature>
<feature type="compositionally biased region" description="Acidic residues" evidence="3">
    <location>
        <begin position="54"/>
        <end position="70"/>
    </location>
</feature>
<feature type="region of interest" description="Disordered" evidence="3">
    <location>
        <begin position="294"/>
        <end position="314"/>
    </location>
</feature>
<evidence type="ECO:0000256" key="1">
    <source>
        <dbReference type="ARBA" id="ARBA00004123"/>
    </source>
</evidence>
<evidence type="ECO:0008006" key="8">
    <source>
        <dbReference type="Google" id="ProtNLM"/>
    </source>
</evidence>
<comment type="caution">
    <text evidence="6">The sequence shown here is derived from an EMBL/GenBank/DDBJ whole genome shotgun (WGS) entry which is preliminary data.</text>
</comment>
<gene>
    <name evidence="6" type="ORF">ACHAXA_003238</name>
</gene>
<feature type="domain" description="BAH" evidence="4">
    <location>
        <begin position="255"/>
        <end position="421"/>
    </location>
</feature>
<dbReference type="SMART" id="SM01189">
    <property type="entry name" value="ELM2"/>
    <property type="match status" value="1"/>
</dbReference>
<reference evidence="6 7" key="1">
    <citation type="submission" date="2024-10" db="EMBL/GenBank/DDBJ databases">
        <title>Updated reference genomes for cyclostephanoid diatoms.</title>
        <authorList>
            <person name="Roberts W.R."/>
            <person name="Alverson A.J."/>
        </authorList>
    </citation>
    <scope>NUCLEOTIDE SEQUENCE [LARGE SCALE GENOMIC DNA]</scope>
    <source>
        <strain evidence="6 7">AJA228-03</strain>
    </source>
</reference>
<proteinExistence type="predicted"/>
<dbReference type="GO" id="GO:0005634">
    <property type="term" value="C:nucleus"/>
    <property type="evidence" value="ECO:0007669"/>
    <property type="project" value="UniProtKB-SubCell"/>
</dbReference>
<evidence type="ECO:0000256" key="2">
    <source>
        <dbReference type="ARBA" id="ARBA00023242"/>
    </source>
</evidence>
<evidence type="ECO:0000259" key="5">
    <source>
        <dbReference type="PROSITE" id="PS51156"/>
    </source>
</evidence>
<dbReference type="Pfam" id="PF01448">
    <property type="entry name" value="ELM2"/>
    <property type="match status" value="1"/>
</dbReference>
<dbReference type="PANTHER" id="PTHR10865">
    <property type="entry name" value="METASTASIS-ASSOCIATED PROTEIN AND MESODERM INDUCTION EARLY RESPONSE PROTEIN"/>
    <property type="match status" value="1"/>
</dbReference>
<evidence type="ECO:0000256" key="3">
    <source>
        <dbReference type="SAM" id="MobiDB-lite"/>
    </source>
</evidence>
<dbReference type="PROSITE" id="PS51156">
    <property type="entry name" value="ELM2"/>
    <property type="match status" value="1"/>
</dbReference>
<organism evidence="6 7">
    <name type="scientific">Cyclostephanos tholiformis</name>
    <dbReference type="NCBI Taxonomy" id="382380"/>
    <lineage>
        <taxon>Eukaryota</taxon>
        <taxon>Sar</taxon>
        <taxon>Stramenopiles</taxon>
        <taxon>Ochrophyta</taxon>
        <taxon>Bacillariophyta</taxon>
        <taxon>Coscinodiscophyceae</taxon>
        <taxon>Thalassiosirophycidae</taxon>
        <taxon>Stephanodiscales</taxon>
        <taxon>Stephanodiscaceae</taxon>
        <taxon>Cyclostephanos</taxon>
    </lineage>
</organism>
<evidence type="ECO:0000259" key="4">
    <source>
        <dbReference type="PROSITE" id="PS51038"/>
    </source>
</evidence>
<dbReference type="AlphaFoldDB" id="A0ABD3SBB4"/>
<accession>A0ABD3SBB4</accession>
<name>A0ABD3SBB4_9STRA</name>
<protein>
    <recommendedName>
        <fullName evidence="8">Histone deacetylase interacting domain-containing protein</fullName>
    </recommendedName>
</protein>
<sequence length="846" mass="93925">MEDMDQDATGNVVTLGVGSGAGMHPTEAHSESSRSALITQEDVSRPSRTAQQDGEVEENEPDDEVEEFSSAEENTSIKVHNQEYDKNSTELNKGLGFIQDLRPKRKRASTSNRYAPGEGGGLAYKKPKVSNMRATSEPGNTGKDAENAQTPANRGGCNATTHVEKKIRHEEGGDRGSLENATRKRSVPSYRWIGEGTTNDATGSLIEYEALEIDFTNMKTAIWTLQSKFVVRLGDAVTISSGDVPWYDSKQKISVYVPNCEAIPIYNDPDSSGPGLGALDPFIGVVERLWEEMDPPKLGSGPRKRKGKSAKSFKSSTRMMMRTRWFFKKEDLEGIRGSFVVEDAANGGSPEEEFLARMSSRDLVLTDQSDNNAVTAIMGKARVVKRNSGDQSIDEDMADPNGCFVCRYKLALCHSNYHGTDAMAVRLSPWTDDTDAFVAFEKKPKHIVSSDPISTDENGRNLARNVNSPMTQFPPSSLALSPRRVGAEGGAFLGKIRIGDNHQADIPPQLNLQRKTSFRCLANPPSQRISTLVWDPAKDEGNHVDNFLRETNSLLSNHLKAVGLEPFHLTNYIGSLDVEAEAKKPREIDVVSLLTELHECRGDARKAIKRIEDRPERFMTIWSKNDKDLFDASYRIYRESIRMIANSLNSKNCKEVVDYQYRFKYCENFRRFMRKKREKAEEIMATVEDRMLTEKIKEDEKKCRGEYDVDSSTSSEDEGKHSAPTIVSSATALGNVLTAVPGPGGVGPVNNRIRTWFRTGGGGKEAVGANEQRRNIACGILTQVREKVGEDAFDTLAKCIKACCNGNKAFDDALLDVKSTAEDIMKSHPDLLMQFMTFLPKEMRCN</sequence>
<feature type="region of interest" description="Disordered" evidence="3">
    <location>
        <begin position="1"/>
        <end position="183"/>
    </location>
</feature>
<feature type="region of interest" description="Disordered" evidence="3">
    <location>
        <begin position="703"/>
        <end position="722"/>
    </location>
</feature>
<evidence type="ECO:0000313" key="7">
    <source>
        <dbReference type="Proteomes" id="UP001530377"/>
    </source>
</evidence>
<feature type="compositionally biased region" description="Basic residues" evidence="3">
    <location>
        <begin position="302"/>
        <end position="311"/>
    </location>
</feature>
<dbReference type="InterPro" id="IPR043151">
    <property type="entry name" value="BAH_sf"/>
</dbReference>
<dbReference type="Proteomes" id="UP001530377">
    <property type="component" value="Unassembled WGS sequence"/>
</dbReference>
<dbReference type="SUPFAM" id="SSF47762">
    <property type="entry name" value="PAH2 domain"/>
    <property type="match status" value="1"/>
</dbReference>
<feature type="domain" description="ELM2" evidence="5">
    <location>
        <begin position="494"/>
        <end position="615"/>
    </location>
</feature>
<evidence type="ECO:0000313" key="6">
    <source>
        <dbReference type="EMBL" id="KAL3821680.1"/>
    </source>
</evidence>
<dbReference type="Gene3D" id="1.10.10.60">
    <property type="entry name" value="Homeodomain-like"/>
    <property type="match status" value="1"/>
</dbReference>
<dbReference type="PANTHER" id="PTHR10865:SF28">
    <property type="entry name" value="ELM2 DOMAIN-CONTAINING PROTEIN"/>
    <property type="match status" value="1"/>
</dbReference>
<dbReference type="InterPro" id="IPR036600">
    <property type="entry name" value="PAH_sf"/>
</dbReference>
<comment type="subcellular location">
    <subcellularLocation>
        <location evidence="1">Nucleus</location>
    </subcellularLocation>
</comment>
<dbReference type="InterPro" id="IPR000949">
    <property type="entry name" value="ELM2_dom"/>
</dbReference>
<dbReference type="EMBL" id="JALLPB020000087">
    <property type="protein sequence ID" value="KAL3821680.1"/>
    <property type="molecule type" value="Genomic_DNA"/>
</dbReference>
<keyword evidence="7" id="KW-1185">Reference proteome</keyword>
<dbReference type="PROSITE" id="PS51038">
    <property type="entry name" value="BAH"/>
    <property type="match status" value="1"/>
</dbReference>